<protein>
    <submittedName>
        <fullName evidence="1">Uncharacterized protein</fullName>
    </submittedName>
</protein>
<organism evidence="1">
    <name type="scientific">Lepeophtheirus salmonis</name>
    <name type="common">Salmon louse</name>
    <name type="synonym">Caligus salmonis</name>
    <dbReference type="NCBI Taxonomy" id="72036"/>
    <lineage>
        <taxon>Eukaryota</taxon>
        <taxon>Metazoa</taxon>
        <taxon>Ecdysozoa</taxon>
        <taxon>Arthropoda</taxon>
        <taxon>Crustacea</taxon>
        <taxon>Multicrustacea</taxon>
        <taxon>Hexanauplia</taxon>
        <taxon>Copepoda</taxon>
        <taxon>Siphonostomatoida</taxon>
        <taxon>Caligidae</taxon>
        <taxon>Lepeophtheirus</taxon>
    </lineage>
</organism>
<evidence type="ECO:0000313" key="1">
    <source>
        <dbReference type="EMBL" id="CDW29728.1"/>
    </source>
</evidence>
<name>A0A0K2TUK8_LEPSM</name>
<accession>A0A0K2TUK8</accession>
<reference evidence="1" key="1">
    <citation type="submission" date="2014-05" db="EMBL/GenBank/DDBJ databases">
        <authorList>
            <person name="Chronopoulou M."/>
        </authorList>
    </citation>
    <scope>NUCLEOTIDE SEQUENCE</scope>
    <source>
        <tissue evidence="1">Whole organism</tissue>
    </source>
</reference>
<dbReference type="AlphaFoldDB" id="A0A0K2TUK8"/>
<sequence length="21" mass="2650">MLFLRLYSAFFFLQTLYLIHI</sequence>
<proteinExistence type="predicted"/>
<dbReference type="EMBL" id="HACA01012367">
    <property type="protein sequence ID" value="CDW29728.1"/>
    <property type="molecule type" value="Transcribed_RNA"/>
</dbReference>